<dbReference type="AlphaFoldDB" id="A0A385Q115"/>
<dbReference type="RefSeq" id="WP_111524613.1">
    <property type="nucleotide sequence ID" value="NZ_CP032364.1"/>
</dbReference>
<keyword evidence="2" id="KW-1185">Reference proteome</keyword>
<proteinExistence type="predicted"/>
<accession>A0A385Q115</accession>
<dbReference type="Pfam" id="PF10076">
    <property type="entry name" value="Phage_Mu_Gp48"/>
    <property type="match status" value="1"/>
</dbReference>
<name>A0A385Q115_9FIRM</name>
<organism evidence="1 2">
    <name type="scientific">Lachnoanaerobaculum umeaense</name>
    <dbReference type="NCBI Taxonomy" id="617123"/>
    <lineage>
        <taxon>Bacteria</taxon>
        <taxon>Bacillati</taxon>
        <taxon>Bacillota</taxon>
        <taxon>Clostridia</taxon>
        <taxon>Lachnospirales</taxon>
        <taxon>Lachnospiraceae</taxon>
        <taxon>Lachnoanaerobaculum</taxon>
    </lineage>
</organism>
<evidence type="ECO:0000313" key="1">
    <source>
        <dbReference type="EMBL" id="AYB00049.1"/>
    </source>
</evidence>
<dbReference type="EMBL" id="CP032364">
    <property type="protein sequence ID" value="AYB00049.1"/>
    <property type="molecule type" value="Genomic_DNA"/>
</dbReference>
<dbReference type="Proteomes" id="UP000265562">
    <property type="component" value="Chromosome"/>
</dbReference>
<sequence>MDRKLIDYLPDILKNVTEFNQMMTAEQPELELFWSKGNSYLDNGFILSQDTDTAARWEKILKVSSKDTDELDVRNLRILGVMQGRLPYTYRTFYRSLLAMVGSEKDFKLNVDMEHYKVSVVVALSSKELKEEIERLADEVVPANMEIEVSLWYTTHRMLEIKTHEELEQYTHEQMTELDLR</sequence>
<protein>
    <submittedName>
        <fullName evidence="1">DUF2313 domain-containing protein</fullName>
    </submittedName>
</protein>
<evidence type="ECO:0000313" key="2">
    <source>
        <dbReference type="Proteomes" id="UP000265562"/>
    </source>
</evidence>
<dbReference type="InterPro" id="IPR018755">
    <property type="entry name" value="Phage_Mu_Gp48"/>
</dbReference>
<reference evidence="1 2" key="1">
    <citation type="submission" date="2018-09" db="EMBL/GenBank/DDBJ databases">
        <title>Genome sequencing of Lachnoanaerobaculum umeaense DSM 23576.</title>
        <authorList>
            <person name="Kook J.-K."/>
            <person name="Park S.-N."/>
            <person name="Lim Y.K."/>
        </authorList>
    </citation>
    <scope>NUCLEOTIDE SEQUENCE [LARGE SCALE GENOMIC DNA]</scope>
    <source>
        <strain evidence="2">DSM 23576 \ CCUG 58757</strain>
    </source>
</reference>
<dbReference type="KEGG" id="lua:D4A81_08875"/>
<gene>
    <name evidence="1" type="ORF">D4A81_08875</name>
</gene>
<dbReference type="OrthoDB" id="1851194at2"/>